<feature type="domain" description="Glycosyl transferase family 1" evidence="1">
    <location>
        <begin position="192"/>
        <end position="346"/>
    </location>
</feature>
<dbReference type="InterPro" id="IPR050194">
    <property type="entry name" value="Glycosyltransferase_grp1"/>
</dbReference>
<dbReference type="STRING" id="1307839.L21SP5_01458"/>
<name>A0A0S2HYM5_9BACT</name>
<dbReference type="OrthoDB" id="9811239at2"/>
<proteinExistence type="predicted"/>
<feature type="domain" description="Glycosyltransferase subfamily 4-like N-terminal" evidence="2">
    <location>
        <begin position="19"/>
        <end position="177"/>
    </location>
</feature>
<keyword evidence="3" id="KW-0808">Transferase</keyword>
<dbReference type="SUPFAM" id="SSF53756">
    <property type="entry name" value="UDP-Glycosyltransferase/glycogen phosphorylase"/>
    <property type="match status" value="1"/>
</dbReference>
<keyword evidence="4" id="KW-1185">Reference proteome</keyword>
<dbReference type="PANTHER" id="PTHR45947">
    <property type="entry name" value="SULFOQUINOVOSYL TRANSFERASE SQD2"/>
    <property type="match status" value="1"/>
</dbReference>
<dbReference type="AlphaFoldDB" id="A0A0S2HYM5"/>
<dbReference type="EMBL" id="CP013118">
    <property type="protein sequence ID" value="ALO15108.1"/>
    <property type="molecule type" value="Genomic_DNA"/>
</dbReference>
<dbReference type="Pfam" id="PF00534">
    <property type="entry name" value="Glycos_transf_1"/>
    <property type="match status" value="1"/>
</dbReference>
<dbReference type="CDD" id="cd03801">
    <property type="entry name" value="GT4_PimA-like"/>
    <property type="match status" value="1"/>
</dbReference>
<dbReference type="KEGG" id="blq:L21SP5_01458"/>
<evidence type="ECO:0000313" key="4">
    <source>
        <dbReference type="Proteomes" id="UP000064893"/>
    </source>
</evidence>
<dbReference type="PANTHER" id="PTHR45947:SF3">
    <property type="entry name" value="SULFOQUINOVOSYL TRANSFERASE SQD2"/>
    <property type="match status" value="1"/>
</dbReference>
<organism evidence="3 4">
    <name type="scientific">Salinivirga cyanobacteriivorans</name>
    <dbReference type="NCBI Taxonomy" id="1307839"/>
    <lineage>
        <taxon>Bacteria</taxon>
        <taxon>Pseudomonadati</taxon>
        <taxon>Bacteroidota</taxon>
        <taxon>Bacteroidia</taxon>
        <taxon>Bacteroidales</taxon>
        <taxon>Salinivirgaceae</taxon>
        <taxon>Salinivirga</taxon>
    </lineage>
</organism>
<dbReference type="Pfam" id="PF13439">
    <property type="entry name" value="Glyco_transf_4"/>
    <property type="match status" value="1"/>
</dbReference>
<dbReference type="Proteomes" id="UP000064893">
    <property type="component" value="Chromosome"/>
</dbReference>
<dbReference type="EC" id="2.4.1.291" evidence="3"/>
<dbReference type="InterPro" id="IPR001296">
    <property type="entry name" value="Glyco_trans_1"/>
</dbReference>
<evidence type="ECO:0000259" key="1">
    <source>
        <dbReference type="Pfam" id="PF00534"/>
    </source>
</evidence>
<dbReference type="GO" id="GO:0016757">
    <property type="term" value="F:glycosyltransferase activity"/>
    <property type="evidence" value="ECO:0007669"/>
    <property type="project" value="UniProtKB-KW"/>
</dbReference>
<dbReference type="PATRIC" id="fig|1307839.3.peg.1555"/>
<evidence type="ECO:0000313" key="3">
    <source>
        <dbReference type="EMBL" id="ALO15108.1"/>
    </source>
</evidence>
<dbReference type="Gene3D" id="3.40.50.2000">
    <property type="entry name" value="Glycogen Phosphorylase B"/>
    <property type="match status" value="2"/>
</dbReference>
<keyword evidence="3" id="KW-0328">Glycosyltransferase</keyword>
<evidence type="ECO:0000259" key="2">
    <source>
        <dbReference type="Pfam" id="PF13439"/>
    </source>
</evidence>
<reference evidence="3 4" key="1">
    <citation type="submission" date="2015-11" db="EMBL/GenBank/DDBJ databases">
        <title>Description and complete genome sequence of a novel strain predominating in hypersaline microbial mats and representing a new family of the Bacteriodetes phylum.</title>
        <authorList>
            <person name="Spring S."/>
            <person name="Bunk B."/>
            <person name="Sproer C."/>
            <person name="Klenk H.-P."/>
        </authorList>
    </citation>
    <scope>NUCLEOTIDE SEQUENCE [LARGE SCALE GENOMIC DNA]</scope>
    <source>
        <strain evidence="3 4">L21-Spi-D4</strain>
    </source>
</reference>
<sequence length="368" mass="42015">MAQGEDQKVICFFNSCKAWGGGEKWHFEMAQRLLAEGMQVIMCAAPDTRLAQRARAAGIPLYEFRIGNLSFLNPFLKARLSRFFKRMDVTHIVLNLPADLKAAGIAARSAGVPDIVYRRGSAIPISNTWLNRFLFKKVVDRVLANSEETRRTILQKNGNFIDPERIKVIYNGIELDRFDAEETEHFEREGHAVILGNLGRLEAQKNQLFLLDVAEILRERGYNFSLKIGGDGRLREMLEREINNRSLQEYVHLTGFVDDVKSFMNHIDIFLLSSLWEGFGYVLVEAQACKKPIVAFDISSNPEVVSHKKNGLLVPVNDKEAFADAVMQLIDDEKARELMGRNGRQRTQRMFDIKQTTKNLIEFFQPGF</sequence>
<accession>A0A0S2HYM5</accession>
<gene>
    <name evidence="3" type="primary">pglJ</name>
    <name evidence="3" type="ORF">L21SP5_01458</name>
</gene>
<dbReference type="RefSeq" id="WP_057952596.1">
    <property type="nucleotide sequence ID" value="NZ_CP013118.1"/>
</dbReference>
<protein>
    <submittedName>
        <fullName evidence="3">N-acetylgalactosamine-N, N'-diacetylbacillosaminyl-diphospho-undecaprenol 4-alpha-N-acetylgalactosaminyltransferase</fullName>
        <ecNumber evidence="3">2.4.1.291</ecNumber>
    </submittedName>
</protein>
<dbReference type="InterPro" id="IPR028098">
    <property type="entry name" value="Glyco_trans_4-like_N"/>
</dbReference>